<keyword evidence="1 2" id="KW-0378">Hydrolase</keyword>
<dbReference type="Gene3D" id="1.50.10.10">
    <property type="match status" value="1"/>
</dbReference>
<dbReference type="InterPro" id="IPR012341">
    <property type="entry name" value="6hp_glycosidase-like_sf"/>
</dbReference>
<evidence type="ECO:0000313" key="2">
    <source>
        <dbReference type="EMBL" id="MEQ2379043.1"/>
    </source>
</evidence>
<dbReference type="PANTHER" id="PTHR33886">
    <property type="entry name" value="UNSATURATED RHAMNOGALACTURONAN HYDROLASE (EUROFUNG)"/>
    <property type="match status" value="1"/>
</dbReference>
<gene>
    <name evidence="2" type="ORF">WMO14_03970</name>
</gene>
<dbReference type="RefSeq" id="WP_055174079.1">
    <property type="nucleotide sequence ID" value="NZ_DAWDAH010000001.1"/>
</dbReference>
<dbReference type="SUPFAM" id="SSF48208">
    <property type="entry name" value="Six-hairpin glycosidases"/>
    <property type="match status" value="1"/>
</dbReference>
<dbReference type="Proteomes" id="UP001442364">
    <property type="component" value="Unassembled WGS sequence"/>
</dbReference>
<accession>A0ABV1BVN5</accession>
<dbReference type="EMBL" id="JBBMER010000002">
    <property type="protein sequence ID" value="MEQ2379043.1"/>
    <property type="molecule type" value="Genomic_DNA"/>
</dbReference>
<dbReference type="InterPro" id="IPR010905">
    <property type="entry name" value="Glyco_hydro_88"/>
</dbReference>
<reference evidence="2 3" key="1">
    <citation type="submission" date="2024-03" db="EMBL/GenBank/DDBJ databases">
        <title>Human intestinal bacterial collection.</title>
        <authorList>
            <person name="Pauvert C."/>
            <person name="Hitch T.C.A."/>
            <person name="Clavel T."/>
        </authorList>
    </citation>
    <scope>NUCLEOTIDE SEQUENCE [LARGE SCALE GENOMIC DNA]</scope>
    <source>
        <strain evidence="2 3">CLA-AA-H255</strain>
    </source>
</reference>
<protein>
    <submittedName>
        <fullName evidence="2">Glycoside hydrolase family 88 protein</fullName>
    </submittedName>
</protein>
<evidence type="ECO:0000313" key="3">
    <source>
        <dbReference type="Proteomes" id="UP001442364"/>
    </source>
</evidence>
<dbReference type="Pfam" id="PF07470">
    <property type="entry name" value="Glyco_hydro_88"/>
    <property type="match status" value="1"/>
</dbReference>
<dbReference type="GO" id="GO:0016787">
    <property type="term" value="F:hydrolase activity"/>
    <property type="evidence" value="ECO:0007669"/>
    <property type="project" value="UniProtKB-KW"/>
</dbReference>
<dbReference type="PANTHER" id="PTHR33886:SF8">
    <property type="entry name" value="UNSATURATED RHAMNOGALACTURONAN HYDROLASE (EUROFUNG)"/>
    <property type="match status" value="1"/>
</dbReference>
<keyword evidence="3" id="KW-1185">Reference proteome</keyword>
<evidence type="ECO:0000256" key="1">
    <source>
        <dbReference type="ARBA" id="ARBA00022801"/>
    </source>
</evidence>
<dbReference type="InterPro" id="IPR052043">
    <property type="entry name" value="PolySaccharide_Degr_Enz"/>
</dbReference>
<dbReference type="InterPro" id="IPR008928">
    <property type="entry name" value="6-hairpin_glycosidase_sf"/>
</dbReference>
<name>A0ABV1BVN5_9FIRM</name>
<comment type="caution">
    <text evidence="2">The sequence shown here is derived from an EMBL/GenBank/DDBJ whole genome shotgun (WGS) entry which is preliminary data.</text>
</comment>
<sequence>MDIIVKYIDELLEKSTPEAPMWNIEKIRQGLKSNWNYIDGVMIKAVLQMYDVTKDEKYLKFADNFIDYRVHEDGTIDGYNIGEKNIDNVNAGKTLFELYDLTGKEKYRKAIDLVYSQIEIMPRCNNEARSFWHKDIYPNQVWLDGMYMGQPFYLEYETKFNNRKNYPDIFAQFKYVIENMKNPLNGLYYHAIDVSREAFWCDKVTGLSQHCWLRASGWYAMALLDTLDKVDNSDHKYDAECKMLEDAFVELMDSMLKYQDESGMWYQVVNYGGMEKNYLETSGSSIMAYAILKGVRLGYLPENYREYAEKAINGICDKYLNIKDGEMSLGGICLVAGLGGKGNRPGTYDYYMSEPIVEDDAKGVGPFLLAYTEMLAYKNR</sequence>
<proteinExistence type="predicted"/>
<organism evidence="2 3">
    <name type="scientific">[Lactobacillus] rogosae</name>
    <dbReference type="NCBI Taxonomy" id="706562"/>
    <lineage>
        <taxon>Bacteria</taxon>
        <taxon>Bacillati</taxon>
        <taxon>Bacillota</taxon>
        <taxon>Clostridia</taxon>
        <taxon>Lachnospirales</taxon>
        <taxon>Lachnospiraceae</taxon>
        <taxon>Lachnospira</taxon>
    </lineage>
</organism>